<evidence type="ECO:0000313" key="2">
    <source>
        <dbReference type="EMBL" id="MBE9192962.1"/>
    </source>
</evidence>
<dbReference type="Gene3D" id="3.40.50.300">
    <property type="entry name" value="P-loop containing nucleotide triphosphate hydrolases"/>
    <property type="match status" value="1"/>
</dbReference>
<comment type="caution">
    <text evidence="2">The sequence shown here is derived from an EMBL/GenBank/DDBJ whole genome shotgun (WGS) entry which is preliminary data.</text>
</comment>
<dbReference type="RefSeq" id="WP_193934362.1">
    <property type="nucleotide sequence ID" value="NZ_CAWPMZ010000114.1"/>
</dbReference>
<dbReference type="InterPro" id="IPR000157">
    <property type="entry name" value="TIR_dom"/>
</dbReference>
<dbReference type="InterPro" id="IPR027417">
    <property type="entry name" value="P-loop_NTPase"/>
</dbReference>
<gene>
    <name evidence="2" type="ORF">IQ230_21930</name>
</gene>
<evidence type="ECO:0000313" key="3">
    <source>
        <dbReference type="Proteomes" id="UP000651156"/>
    </source>
</evidence>
<keyword evidence="3" id="KW-1185">Reference proteome</keyword>
<dbReference type="PROSITE" id="PS50104">
    <property type="entry name" value="TIR"/>
    <property type="match status" value="1"/>
</dbReference>
<evidence type="ECO:0000259" key="1">
    <source>
        <dbReference type="PROSITE" id="PS50104"/>
    </source>
</evidence>
<proteinExistence type="predicted"/>
<dbReference type="Gene3D" id="3.40.50.10140">
    <property type="entry name" value="Toll/interleukin-1 receptor homology (TIR) domain"/>
    <property type="match status" value="1"/>
</dbReference>
<dbReference type="Pfam" id="PF13676">
    <property type="entry name" value="TIR_2"/>
    <property type="match status" value="1"/>
</dbReference>
<sequence>MDVEEALAFTDALIFAKTGKHLNTLQAAIFRGTWLSQKYEQIAQTCYCSEDYVKTVGAALWKLLSEGLEEKVSKKTFRAALERRKRYSTSITGSSLPETQSFRVQSAGIEHNTGSEVAPLLHSKVFIYHGSQESDLNIAREFEQALRASGHQTLMAQEIMRSQENWSQHFDAELKRCDYLVLLLSEQSATSEIVTEIVRWTKTQISHSQRKSPVIIPIWVDSQSSSLNYDLYGYLNQIPQHEWRSPADTPTTLQKVLSRIAEHQLPTSEFTVAVPTKLQKITIDSPPLPVAAPELPAGQVDLASLFYVERPPIESRSYEMISHRGALIRIKAPRQMGKTSLMARILHHATKQGYHTLPLSFQFADSGVFQDLDRFLRWFCVNVGLGLELPNRLAEYWDEMFGSKISCKVYFEKYILAQLSQPLVLGLDEVDRIFLYPEIADDFFGLLRAWHEEAKNREIWNKLRLVIAHSTEVYIPLNIHQSPFNVGLSIELPEFTSEQVQDLAQRHGLHWDITQVAQLMAMVGGHPYLVRVALYYIAQQDLTLTQLLQTAPTETGLYSDHLRRHLWNIQQQPELAAAMKSIVAASRPIRLATLQAFKLYSMGLVHQQGNEVTPRCNLYRQYFYEHLTSTENEIYQEL</sequence>
<dbReference type="InterPro" id="IPR058651">
    <property type="entry name" value="HTH_VMAP-M9"/>
</dbReference>
<dbReference type="SUPFAM" id="SSF52200">
    <property type="entry name" value="Toll/Interleukin receptor TIR domain"/>
    <property type="match status" value="1"/>
</dbReference>
<feature type="domain" description="TIR" evidence="1">
    <location>
        <begin position="121"/>
        <end position="261"/>
    </location>
</feature>
<protein>
    <submittedName>
        <fullName evidence="2">AAA-like domain-containing protein</fullName>
    </submittedName>
</protein>
<dbReference type="Pfam" id="PF26355">
    <property type="entry name" value="HTH_VMAP-M9"/>
    <property type="match status" value="1"/>
</dbReference>
<dbReference type="SUPFAM" id="SSF52540">
    <property type="entry name" value="P-loop containing nucleoside triphosphate hydrolases"/>
    <property type="match status" value="1"/>
</dbReference>
<dbReference type="Proteomes" id="UP000651156">
    <property type="component" value="Unassembled WGS sequence"/>
</dbReference>
<organism evidence="2 3">
    <name type="scientific">Gloeocapsopsis crepidinum LEGE 06123</name>
    <dbReference type="NCBI Taxonomy" id="588587"/>
    <lineage>
        <taxon>Bacteria</taxon>
        <taxon>Bacillati</taxon>
        <taxon>Cyanobacteriota</taxon>
        <taxon>Cyanophyceae</taxon>
        <taxon>Oscillatoriophycideae</taxon>
        <taxon>Chroococcales</taxon>
        <taxon>Chroococcaceae</taxon>
        <taxon>Gloeocapsopsis</taxon>
    </lineage>
</organism>
<dbReference type="InterPro" id="IPR035897">
    <property type="entry name" value="Toll_tir_struct_dom_sf"/>
</dbReference>
<accession>A0ABR9UXD0</accession>
<dbReference type="Pfam" id="PF14516">
    <property type="entry name" value="AAA_35"/>
    <property type="match status" value="1"/>
</dbReference>
<name>A0ABR9UXD0_9CHRO</name>
<dbReference type="EMBL" id="JADEWN010000071">
    <property type="protein sequence ID" value="MBE9192962.1"/>
    <property type="molecule type" value="Genomic_DNA"/>
</dbReference>
<reference evidence="2 3" key="1">
    <citation type="submission" date="2020-10" db="EMBL/GenBank/DDBJ databases">
        <authorList>
            <person name="Castelo-Branco R."/>
            <person name="Eusebio N."/>
            <person name="Adriana R."/>
            <person name="Vieira A."/>
            <person name="Brugerolle De Fraissinette N."/>
            <person name="Rezende De Castro R."/>
            <person name="Schneider M.P."/>
            <person name="Vasconcelos V."/>
            <person name="Leao P.N."/>
        </authorList>
    </citation>
    <scope>NUCLEOTIDE SEQUENCE [LARGE SCALE GENOMIC DNA]</scope>
    <source>
        <strain evidence="2 3">LEGE 06123</strain>
    </source>
</reference>